<evidence type="ECO:0000313" key="2">
    <source>
        <dbReference type="EMBL" id="AEQ63004.1"/>
    </source>
</evidence>
<sequence length="173" mass="19164">MLRANIFHFQGLPAVLILIGVVPVYLSGSQPIERIADALLRKSLSEEGLALAETTKPAAVKEVPIKLGQHPLQNIKVVQVIAGYQGYVLFNDLRVAYVQQGAELLHLKGTNVFGPKHPRSSHIFAELAVKISISGLFSCQTKHPFGLRANCDRRKRDVPHGGRFFREANDHRL</sequence>
<accession>G4LU70</accession>
<reference evidence="2" key="1">
    <citation type="submission" date="2011-10" db="EMBL/GenBank/DDBJ databases">
        <authorList>
            <person name="Carlson J."/>
            <person name="Booth B."/>
            <person name="Frise E."/>
            <person name="Park S."/>
            <person name="Wan K."/>
            <person name="Yu C."/>
            <person name="Celniker S."/>
        </authorList>
    </citation>
    <scope>NUCLEOTIDE SEQUENCE</scope>
</reference>
<name>G4LU70_DROME</name>
<keyword evidence="1" id="KW-1133">Transmembrane helix</keyword>
<keyword evidence="1" id="KW-0472">Membrane</keyword>
<dbReference type="EMBL" id="BT132700">
    <property type="protein sequence ID" value="AEQ63004.1"/>
    <property type="molecule type" value="mRNA"/>
</dbReference>
<gene>
    <name evidence="2" type="primary">rpk-RA</name>
</gene>
<feature type="transmembrane region" description="Helical" evidence="1">
    <location>
        <begin position="6"/>
        <end position="26"/>
    </location>
</feature>
<proteinExistence type="evidence at transcript level"/>
<evidence type="ECO:0000256" key="1">
    <source>
        <dbReference type="SAM" id="Phobius"/>
    </source>
</evidence>
<organism evidence="2">
    <name type="scientific">Drosophila melanogaster</name>
    <name type="common">Fruit fly</name>
    <dbReference type="NCBI Taxonomy" id="7227"/>
    <lineage>
        <taxon>Eukaryota</taxon>
        <taxon>Metazoa</taxon>
        <taxon>Ecdysozoa</taxon>
        <taxon>Arthropoda</taxon>
        <taxon>Hexapoda</taxon>
        <taxon>Insecta</taxon>
        <taxon>Pterygota</taxon>
        <taxon>Neoptera</taxon>
        <taxon>Endopterygota</taxon>
        <taxon>Diptera</taxon>
        <taxon>Brachycera</taxon>
        <taxon>Muscomorpha</taxon>
        <taxon>Ephydroidea</taxon>
        <taxon>Drosophilidae</taxon>
        <taxon>Drosophila</taxon>
        <taxon>Sophophora</taxon>
    </lineage>
</organism>
<keyword evidence="1" id="KW-0812">Transmembrane</keyword>
<protein>
    <submittedName>
        <fullName evidence="2">AT18167p1</fullName>
    </submittedName>
</protein>
<dbReference type="AlphaFoldDB" id="G4LU70"/>